<dbReference type="EMBL" id="KQ249524">
    <property type="protein sequence ID" value="KNC71091.1"/>
    <property type="molecule type" value="Genomic_DNA"/>
</dbReference>
<dbReference type="AlphaFoldDB" id="A0A0L0F3B1"/>
<evidence type="ECO:0000313" key="2">
    <source>
        <dbReference type="EMBL" id="KNC71091.1"/>
    </source>
</evidence>
<evidence type="ECO:0000256" key="1">
    <source>
        <dbReference type="SAM" id="MobiDB-lite"/>
    </source>
</evidence>
<protein>
    <recommendedName>
        <fullName evidence="4">EGF-like domain-containing protein</fullName>
    </recommendedName>
</protein>
<reference evidence="2 3" key="1">
    <citation type="submission" date="2011-02" db="EMBL/GenBank/DDBJ databases">
        <title>The Genome Sequence of Sphaeroforma arctica JP610.</title>
        <authorList>
            <consortium name="The Broad Institute Genome Sequencing Platform"/>
            <person name="Russ C."/>
            <person name="Cuomo C."/>
            <person name="Young S.K."/>
            <person name="Zeng Q."/>
            <person name="Gargeya S."/>
            <person name="Alvarado L."/>
            <person name="Berlin A."/>
            <person name="Chapman S.B."/>
            <person name="Chen Z."/>
            <person name="Freedman E."/>
            <person name="Gellesch M."/>
            <person name="Goldberg J."/>
            <person name="Griggs A."/>
            <person name="Gujja S."/>
            <person name="Heilman E."/>
            <person name="Heiman D."/>
            <person name="Howarth C."/>
            <person name="Mehta T."/>
            <person name="Neiman D."/>
            <person name="Pearson M."/>
            <person name="Roberts A."/>
            <person name="Saif S."/>
            <person name="Shea T."/>
            <person name="Shenoy N."/>
            <person name="Sisk P."/>
            <person name="Stolte C."/>
            <person name="Sykes S."/>
            <person name="White J."/>
            <person name="Yandava C."/>
            <person name="Burger G."/>
            <person name="Gray M.W."/>
            <person name="Holland P.W.H."/>
            <person name="King N."/>
            <person name="Lang F.B.F."/>
            <person name="Roger A.J."/>
            <person name="Ruiz-Trillo I."/>
            <person name="Haas B."/>
            <person name="Nusbaum C."/>
            <person name="Birren B."/>
        </authorList>
    </citation>
    <scope>NUCLEOTIDE SEQUENCE [LARGE SCALE GENOMIC DNA]</scope>
    <source>
        <strain evidence="2 3">JP610</strain>
    </source>
</reference>
<name>A0A0L0F3B1_9EUKA</name>
<evidence type="ECO:0008006" key="4">
    <source>
        <dbReference type="Google" id="ProtNLM"/>
    </source>
</evidence>
<keyword evidence="3" id="KW-1185">Reference proteome</keyword>
<accession>A0A0L0F3B1</accession>
<feature type="region of interest" description="Disordered" evidence="1">
    <location>
        <begin position="38"/>
        <end position="96"/>
    </location>
</feature>
<gene>
    <name evidence="2" type="ORF">SARC_16375</name>
</gene>
<sequence>MDNGYCAMQWAGVYTCECVPGFTLTRMGSMCADLERFPNLGSGSQPQDRLRNLNGGKKKPGSPQFVSRSKKKSGFGPAPDTPYFSGKGVITNQNGE</sequence>
<dbReference type="RefSeq" id="XP_014144993.1">
    <property type="nucleotide sequence ID" value="XM_014289518.1"/>
</dbReference>
<dbReference type="Proteomes" id="UP000054560">
    <property type="component" value="Unassembled WGS sequence"/>
</dbReference>
<proteinExistence type="predicted"/>
<dbReference type="GeneID" id="25916879"/>
<evidence type="ECO:0000313" key="3">
    <source>
        <dbReference type="Proteomes" id="UP000054560"/>
    </source>
</evidence>
<organism evidence="2 3">
    <name type="scientific">Sphaeroforma arctica JP610</name>
    <dbReference type="NCBI Taxonomy" id="667725"/>
    <lineage>
        <taxon>Eukaryota</taxon>
        <taxon>Ichthyosporea</taxon>
        <taxon>Ichthyophonida</taxon>
        <taxon>Sphaeroforma</taxon>
    </lineage>
</organism>
<dbReference type="SUPFAM" id="SSF57196">
    <property type="entry name" value="EGF/Laminin"/>
    <property type="match status" value="1"/>
</dbReference>
<feature type="non-terminal residue" evidence="2">
    <location>
        <position position="96"/>
    </location>
</feature>